<organism evidence="2 3">
    <name type="scientific">Halococcus morrhuae DSM 1307</name>
    <dbReference type="NCBI Taxonomy" id="931277"/>
    <lineage>
        <taxon>Archaea</taxon>
        <taxon>Methanobacteriati</taxon>
        <taxon>Methanobacteriota</taxon>
        <taxon>Stenosarchaea group</taxon>
        <taxon>Halobacteria</taxon>
        <taxon>Halobacteriales</taxon>
        <taxon>Halococcaceae</taxon>
        <taxon>Halococcus</taxon>
    </lineage>
</organism>
<evidence type="ECO:0000313" key="2">
    <source>
        <dbReference type="EMBL" id="EMA46612.1"/>
    </source>
</evidence>
<proteinExistence type="predicted"/>
<dbReference type="InterPro" id="IPR011604">
    <property type="entry name" value="PDDEXK-like_dom_sf"/>
</dbReference>
<accession>M0MLQ3</accession>
<name>M0MLQ3_HALMO</name>
<keyword evidence="3" id="KW-1185">Reference proteome</keyword>
<dbReference type="PATRIC" id="fig|931277.6.peg.1150"/>
<dbReference type="STRING" id="931277.C448_05903"/>
<dbReference type="Gene3D" id="3.90.320.10">
    <property type="match status" value="1"/>
</dbReference>
<dbReference type="AlphaFoldDB" id="M0MLQ3"/>
<reference evidence="2 3" key="1">
    <citation type="journal article" date="2014" name="PLoS Genet.">
        <title>Phylogenetically driven sequencing of extremely halophilic archaea reveals strategies for static and dynamic osmo-response.</title>
        <authorList>
            <person name="Becker E.A."/>
            <person name="Seitzer P.M."/>
            <person name="Tritt A."/>
            <person name="Larsen D."/>
            <person name="Krusor M."/>
            <person name="Yao A.I."/>
            <person name="Wu D."/>
            <person name="Madern D."/>
            <person name="Eisen J.A."/>
            <person name="Darling A.E."/>
            <person name="Facciotti M.T."/>
        </authorList>
    </citation>
    <scope>NUCLEOTIDE SEQUENCE [LARGE SCALE GENOMIC DNA]</scope>
    <source>
        <strain evidence="2 3">DSM 1307</strain>
    </source>
</reference>
<feature type="domain" description="PD-(D/E)XK endonuclease-like" evidence="1">
    <location>
        <begin position="103"/>
        <end position="265"/>
    </location>
</feature>
<evidence type="ECO:0000259" key="1">
    <source>
        <dbReference type="Pfam" id="PF12705"/>
    </source>
</evidence>
<dbReference type="Proteomes" id="UP000011568">
    <property type="component" value="Unassembled WGS sequence"/>
</dbReference>
<comment type="caution">
    <text evidence="2">The sequence shown here is derived from an EMBL/GenBank/DDBJ whole genome shotgun (WGS) entry which is preliminary data.</text>
</comment>
<gene>
    <name evidence="2" type="ORF">C448_05903</name>
</gene>
<evidence type="ECO:0000313" key="3">
    <source>
        <dbReference type="Proteomes" id="UP000011568"/>
    </source>
</evidence>
<dbReference type="Pfam" id="PF12705">
    <property type="entry name" value="PDDEXK_1"/>
    <property type="match status" value="1"/>
</dbReference>
<dbReference type="InterPro" id="IPR038726">
    <property type="entry name" value="PDDEXK_AddAB-type"/>
</dbReference>
<dbReference type="eggNOG" id="arCOG00790">
    <property type="taxonomic scope" value="Archaea"/>
</dbReference>
<dbReference type="EMBL" id="AOMC01000087">
    <property type="protein sequence ID" value="EMA46612.1"/>
    <property type="molecule type" value="Genomic_DNA"/>
</dbReference>
<protein>
    <recommendedName>
        <fullName evidence="1">PD-(D/E)XK endonuclease-like domain-containing protein</fullName>
    </recommendedName>
</protein>
<sequence>MDMDSDVDTVSSDAAVGDQIATHAETLINTINATSFDDWYREREFARNIREGQPYFNGPGRIPPPERHSPSQLNQCHRKIYYRQLNAPEEQADPQGIFWTGTKFEEELVVPYLESLVGPDEYVRNSMWIDITCETDAGEIRIKGATDPVIVDDESEPLLLTESKTKGSVEHLAEPDTHHRAQAHAYMYGLTQQYDHRVTDAMLIYGSRNSLDLRAFHIPFDPWFWRETVLSWTGEHTQYRLDETLPPDTPAFDWECNFCDFKHRCGQADEIHAVDTNPEGFLPLFDAYPRAKIVDYLDANPGAKLTPTLAQRYPSLVESYGVYKWHCEVCGTDYSVKNIEWDGDIDDPPQCDSCADQQVFASLAGPIPEAQTIGGGED</sequence>